<dbReference type="Proteomes" id="UP001551584">
    <property type="component" value="Unassembled WGS sequence"/>
</dbReference>
<gene>
    <name evidence="7" type="ORF">AB0D95_31345</name>
</gene>
<dbReference type="SUPFAM" id="SSF57716">
    <property type="entry name" value="Glucocorticoid receptor-like (DNA-binding domain)"/>
    <property type="match status" value="1"/>
</dbReference>
<proteinExistence type="predicted"/>
<evidence type="ECO:0000256" key="5">
    <source>
        <dbReference type="SAM" id="MobiDB-lite"/>
    </source>
</evidence>
<feature type="zinc finger region" description="dksA C4-type" evidence="4">
    <location>
        <begin position="79"/>
        <end position="103"/>
    </location>
</feature>
<feature type="compositionally biased region" description="Basic and acidic residues" evidence="5">
    <location>
        <begin position="12"/>
        <end position="28"/>
    </location>
</feature>
<dbReference type="PROSITE" id="PS51128">
    <property type="entry name" value="ZF_DKSA_2"/>
    <property type="match status" value="1"/>
</dbReference>
<feature type="domain" description="Zinc finger DksA/TraR C4-type" evidence="6">
    <location>
        <begin position="74"/>
        <end position="106"/>
    </location>
</feature>
<keyword evidence="3" id="KW-0862">Zinc</keyword>
<reference evidence="7 8" key="1">
    <citation type="submission" date="2024-06" db="EMBL/GenBank/DDBJ databases">
        <title>The Natural Products Discovery Center: Release of the First 8490 Sequenced Strains for Exploring Actinobacteria Biosynthetic Diversity.</title>
        <authorList>
            <person name="Kalkreuter E."/>
            <person name="Kautsar S.A."/>
            <person name="Yang D."/>
            <person name="Bader C.D."/>
            <person name="Teijaro C.N."/>
            <person name="Fluegel L."/>
            <person name="Davis C.M."/>
            <person name="Simpson J.R."/>
            <person name="Lauterbach L."/>
            <person name="Steele A.D."/>
            <person name="Gui C."/>
            <person name="Meng S."/>
            <person name="Li G."/>
            <person name="Viehrig K."/>
            <person name="Ye F."/>
            <person name="Su P."/>
            <person name="Kiefer A.F."/>
            <person name="Nichols A."/>
            <person name="Cepeda A.J."/>
            <person name="Yan W."/>
            <person name="Fan B."/>
            <person name="Jiang Y."/>
            <person name="Adhikari A."/>
            <person name="Zheng C.-J."/>
            <person name="Schuster L."/>
            <person name="Cowan T.M."/>
            <person name="Smanski M.J."/>
            <person name="Chevrette M.G."/>
            <person name="De Carvalho L.P.S."/>
            <person name="Shen B."/>
        </authorList>
    </citation>
    <scope>NUCLEOTIDE SEQUENCE [LARGE SCALE GENOMIC DNA]</scope>
    <source>
        <strain evidence="7 8">NPDC048117</strain>
    </source>
</reference>
<evidence type="ECO:0000313" key="7">
    <source>
        <dbReference type="EMBL" id="MEU9581706.1"/>
    </source>
</evidence>
<evidence type="ECO:0000256" key="2">
    <source>
        <dbReference type="ARBA" id="ARBA00022771"/>
    </source>
</evidence>
<keyword evidence="2" id="KW-0863">Zinc-finger</keyword>
<sequence length="108" mass="12210">MAFDAAPPEPRPLPHDRHQARQRLEHERGTRLAQLHSLTGSGQTADDHLMSTQKDAITKVLREIEDAFARIEDGSYGTCLRCGEAIPEERLEILPYTHHCVGCRRRVA</sequence>
<accession>A0ABV3EZQ5</accession>
<organism evidence="7 8">
    <name type="scientific">Streptomyces chilikensis</name>
    <dbReference type="NCBI Taxonomy" id="1194079"/>
    <lineage>
        <taxon>Bacteria</taxon>
        <taxon>Bacillati</taxon>
        <taxon>Actinomycetota</taxon>
        <taxon>Actinomycetes</taxon>
        <taxon>Kitasatosporales</taxon>
        <taxon>Streptomycetaceae</taxon>
        <taxon>Streptomyces</taxon>
    </lineage>
</organism>
<comment type="caution">
    <text evidence="7">The sequence shown here is derived from an EMBL/GenBank/DDBJ whole genome shotgun (WGS) entry which is preliminary data.</text>
</comment>
<keyword evidence="8" id="KW-1185">Reference proteome</keyword>
<keyword evidence="1" id="KW-0479">Metal-binding</keyword>
<name>A0ABV3EZQ5_9ACTN</name>
<protein>
    <submittedName>
        <fullName evidence="7">TraR/DksA C4-type zinc finger protein</fullName>
    </submittedName>
</protein>
<dbReference type="PANTHER" id="PTHR33823:SF4">
    <property type="entry name" value="GENERAL STRESS PROTEIN 16O"/>
    <property type="match status" value="1"/>
</dbReference>
<evidence type="ECO:0000256" key="3">
    <source>
        <dbReference type="ARBA" id="ARBA00022833"/>
    </source>
</evidence>
<evidence type="ECO:0000259" key="6">
    <source>
        <dbReference type="Pfam" id="PF01258"/>
    </source>
</evidence>
<feature type="region of interest" description="Disordered" evidence="5">
    <location>
        <begin position="1"/>
        <end position="28"/>
    </location>
</feature>
<dbReference type="Pfam" id="PF01258">
    <property type="entry name" value="zf-dskA_traR"/>
    <property type="match status" value="1"/>
</dbReference>
<evidence type="ECO:0000313" key="8">
    <source>
        <dbReference type="Proteomes" id="UP001551584"/>
    </source>
</evidence>
<dbReference type="Gene3D" id="1.20.120.910">
    <property type="entry name" value="DksA, coiled-coil domain"/>
    <property type="match status" value="1"/>
</dbReference>
<dbReference type="PANTHER" id="PTHR33823">
    <property type="entry name" value="RNA POLYMERASE-BINDING TRANSCRIPTION FACTOR DKSA-RELATED"/>
    <property type="match status" value="1"/>
</dbReference>
<dbReference type="InterPro" id="IPR000962">
    <property type="entry name" value="Znf_DskA_TraR"/>
</dbReference>
<evidence type="ECO:0000256" key="4">
    <source>
        <dbReference type="PROSITE-ProRule" id="PRU00510"/>
    </source>
</evidence>
<evidence type="ECO:0000256" key="1">
    <source>
        <dbReference type="ARBA" id="ARBA00022723"/>
    </source>
</evidence>
<dbReference type="RefSeq" id="WP_166022158.1">
    <property type="nucleotide sequence ID" value="NZ_JBEZNA010000145.1"/>
</dbReference>
<dbReference type="EMBL" id="JBEZNA010000145">
    <property type="protein sequence ID" value="MEU9581706.1"/>
    <property type="molecule type" value="Genomic_DNA"/>
</dbReference>